<keyword evidence="2" id="KW-1185">Reference proteome</keyword>
<protein>
    <submittedName>
        <fullName evidence="1">Uncharacterized protein</fullName>
    </submittedName>
</protein>
<comment type="caution">
    <text evidence="1">The sequence shown here is derived from an EMBL/GenBank/DDBJ whole genome shotgun (WGS) entry which is preliminary data.</text>
</comment>
<organism evidence="1 2">
    <name type="scientific">Dermacentor silvarum</name>
    <name type="common">Tick</name>
    <dbReference type="NCBI Taxonomy" id="543639"/>
    <lineage>
        <taxon>Eukaryota</taxon>
        <taxon>Metazoa</taxon>
        <taxon>Ecdysozoa</taxon>
        <taxon>Arthropoda</taxon>
        <taxon>Chelicerata</taxon>
        <taxon>Arachnida</taxon>
        <taxon>Acari</taxon>
        <taxon>Parasitiformes</taxon>
        <taxon>Ixodida</taxon>
        <taxon>Ixodoidea</taxon>
        <taxon>Ixodidae</taxon>
        <taxon>Rhipicephalinae</taxon>
        <taxon>Dermacentor</taxon>
    </lineage>
</organism>
<dbReference type="EMBL" id="CM023477">
    <property type="protein sequence ID" value="KAH7938431.1"/>
    <property type="molecule type" value="Genomic_DNA"/>
</dbReference>
<proteinExistence type="predicted"/>
<reference evidence="1" key="1">
    <citation type="submission" date="2020-05" db="EMBL/GenBank/DDBJ databases">
        <title>Large-scale comparative analyses of tick genomes elucidate their genetic diversity and vector capacities.</title>
        <authorList>
            <person name="Jia N."/>
            <person name="Wang J."/>
            <person name="Shi W."/>
            <person name="Du L."/>
            <person name="Sun Y."/>
            <person name="Zhan W."/>
            <person name="Jiang J."/>
            <person name="Wang Q."/>
            <person name="Zhang B."/>
            <person name="Ji P."/>
            <person name="Sakyi L.B."/>
            <person name="Cui X."/>
            <person name="Yuan T."/>
            <person name="Jiang B."/>
            <person name="Yang W."/>
            <person name="Lam T.T.-Y."/>
            <person name="Chang Q."/>
            <person name="Ding S."/>
            <person name="Wang X."/>
            <person name="Zhu J."/>
            <person name="Ruan X."/>
            <person name="Zhao L."/>
            <person name="Wei J."/>
            <person name="Que T."/>
            <person name="Du C."/>
            <person name="Cheng J."/>
            <person name="Dai P."/>
            <person name="Han X."/>
            <person name="Huang E."/>
            <person name="Gao Y."/>
            <person name="Liu J."/>
            <person name="Shao H."/>
            <person name="Ye R."/>
            <person name="Li L."/>
            <person name="Wei W."/>
            <person name="Wang X."/>
            <person name="Wang C."/>
            <person name="Yang T."/>
            <person name="Huo Q."/>
            <person name="Li W."/>
            <person name="Guo W."/>
            <person name="Chen H."/>
            <person name="Zhou L."/>
            <person name="Ni X."/>
            <person name="Tian J."/>
            <person name="Zhou Y."/>
            <person name="Sheng Y."/>
            <person name="Liu T."/>
            <person name="Pan Y."/>
            <person name="Xia L."/>
            <person name="Li J."/>
            <person name="Zhao F."/>
            <person name="Cao W."/>
        </authorList>
    </citation>
    <scope>NUCLEOTIDE SEQUENCE</scope>
    <source>
        <strain evidence="1">Dsil-2018</strain>
    </source>
</reference>
<dbReference type="Proteomes" id="UP000821865">
    <property type="component" value="Chromosome 8"/>
</dbReference>
<gene>
    <name evidence="1" type="ORF">HPB49_023464</name>
</gene>
<evidence type="ECO:0000313" key="2">
    <source>
        <dbReference type="Proteomes" id="UP000821865"/>
    </source>
</evidence>
<evidence type="ECO:0000313" key="1">
    <source>
        <dbReference type="EMBL" id="KAH7938431.1"/>
    </source>
</evidence>
<accession>A0ACB8CBW7</accession>
<name>A0ACB8CBW7_DERSI</name>
<sequence length="886" mass="93983">MPPGPRQRTVPWPAQGSRLGEVRALRSARGLAARDIEDPPPPLLYRMETKESGRSGLNEVVIASFARTPIGSFRSSLASMPVTELGSIAIKAAVKRAGISCERVQEVFMGHVLPAGVGMNPARQAALGAGLLESVPCTTINKVCASGMKAIMLAAQSLMCGSQEVVVAGGMESMSNVPYYLNRGETPYGGVQLQDGILTDGLTDVYHKIHVGACTEHTAKKYAVSREDQDDFAIESYKRSTKAAKDGVLASEIVPVTIPGKRGKPAVVVAEDEEYKCADFEKLRKISPAFDKEGTITAANASTLSDGAAACVLMTRQAAEKLGVTPLARIIGFADAAVEPLHFCISPAYAMPKALNQAGLKFEDMSMIEINEAFSAAVLCNMKHLGLEHSKVNIHGGGVSLGHPLGEMQLDMSLAEGGAGRRCACFRYVASPLPKILAEGSLGAPRGIKSEDVQEVFMGNVVSAGAGQAPARQAALGAGLSQSTPCTTVNKVCASGMKAIMLAAQSLMCGSQEIMVAGGMESMSNVPYYMARGETPYGGVHLQDGIVFDGLTDAYDKIHMGACAEQTAKKYEVSRQDQDNFAIDSYKRSAAAAKEGILAKEIVPVTIQGKRGKPDVVVAEDEEYTRANFEKFGSVPTVFLKDGGTITAANASTLNDGAAACVLMTRQAADRLGVKPIARIVAFGDAAVEPVHFSIAPAYAMPKVLKAAGLKAEDVSMFEINEAFSSVVLCNIKHLKLDQSKVNIHGGAVSLGHPIGMSGARITGRMALHLKPGQYGLAGICNGGGGASAILIEKLHPSESEHSLPVLTLYTKHPCPLCDVAKDQLRELLPRVHLVEVDIEKQGNEAWHRCYRHDIPVFHLDGQFLMKHKADPRLLEERLTALASAS</sequence>